<accession>A0A914BBH1</accession>
<dbReference type="PROSITE" id="PS50222">
    <property type="entry name" value="EF_HAND_2"/>
    <property type="match status" value="1"/>
</dbReference>
<dbReference type="RefSeq" id="XP_038073369.1">
    <property type="nucleotide sequence ID" value="XM_038217441.1"/>
</dbReference>
<dbReference type="EnsemblMetazoa" id="XM_038217441.1">
    <property type="protein sequence ID" value="XP_038073369.1"/>
    <property type="gene ID" value="LOC119741615"/>
</dbReference>
<dbReference type="GO" id="GO:0005509">
    <property type="term" value="F:calcium ion binding"/>
    <property type="evidence" value="ECO:0007669"/>
    <property type="project" value="InterPro"/>
</dbReference>
<dbReference type="InterPro" id="IPR018247">
    <property type="entry name" value="EF_Hand_1_Ca_BS"/>
</dbReference>
<reference evidence="3" key="1">
    <citation type="submission" date="2022-11" db="UniProtKB">
        <authorList>
            <consortium name="EnsemblMetazoa"/>
        </authorList>
    </citation>
    <scope>IDENTIFICATION</scope>
</reference>
<dbReference type="SUPFAM" id="SSF51569">
    <property type="entry name" value="Aldolase"/>
    <property type="match status" value="1"/>
</dbReference>
<dbReference type="InterPro" id="IPR011992">
    <property type="entry name" value="EF-hand-dom_pair"/>
</dbReference>
<protein>
    <recommendedName>
        <fullName evidence="2">EF-hand domain-containing protein</fullName>
    </recommendedName>
</protein>
<dbReference type="Proteomes" id="UP000887568">
    <property type="component" value="Unplaced"/>
</dbReference>
<dbReference type="Gene3D" id="3.20.20.70">
    <property type="entry name" value="Aldolase class I"/>
    <property type="match status" value="1"/>
</dbReference>
<dbReference type="OMA" id="MELNSIH"/>
<proteinExistence type="predicted"/>
<keyword evidence="4" id="KW-1185">Reference proteome</keyword>
<dbReference type="InterPro" id="IPR002048">
    <property type="entry name" value="EF_hand_dom"/>
</dbReference>
<dbReference type="OrthoDB" id="5952569at2759"/>
<dbReference type="InterPro" id="IPR013785">
    <property type="entry name" value="Aldolase_TIM"/>
</dbReference>
<evidence type="ECO:0000256" key="1">
    <source>
        <dbReference type="ARBA" id="ARBA00022837"/>
    </source>
</evidence>
<dbReference type="PROSITE" id="PS00018">
    <property type="entry name" value="EF_HAND_1"/>
    <property type="match status" value="1"/>
</dbReference>
<evidence type="ECO:0000313" key="3">
    <source>
        <dbReference type="EnsemblMetazoa" id="XP_038073369.1"/>
    </source>
</evidence>
<sequence>MLKFLENTWYSAKRLADGYTQDVERETQKYQTLRDLDLFVLDNSIRESTVGQLRGHTLEDKWKVFDEVRRCGFTNVIVASFSHMTRVDDVFVKQLVEKGEDRNGLYAFSEITKGAKNRIPNTEKIPVGLQKMQETGLWNAILEVDLSDGVYDFSKFTMDDLCALVKKWIMWVYDNLHRDAKVLINLRDMSDVMPVKPVRAFQLVKFLAEMPEDVRPFGLIFEEATGLSVPEECGNWAKYIRKIMDMNEWKGKLLVHIHEKYGYADSSQLESLMCGADGTWGSICIEGAAMGNASTCVTMMNLIRLGNKKILKSYNCSYLRKAAINVTRITTDRDPHLKQPVYGERALDFVLGLNKEDFDLADFFGEKAPKRITSLASNEMIRLQLIELYGDDPQFTLDQAHKMKEVMLEDLRNNRKEEYMSEVGLALLFDRAGGKVTEKMRDVIEKMKLNNVHAERMLSEVREIWDTWDLKDEVQGDEMLQYDSFYNGFMAPYFACYRCSDTRQALQAIDMDADGQVDWSEFLVYLKWALHEYPNIKDTQELLDIAFRKGLIPAMRDELLKDKSC</sequence>
<dbReference type="AlphaFoldDB" id="A0A914BBH1"/>
<evidence type="ECO:0000259" key="2">
    <source>
        <dbReference type="PROSITE" id="PS50222"/>
    </source>
</evidence>
<dbReference type="GeneID" id="119741615"/>
<evidence type="ECO:0000313" key="4">
    <source>
        <dbReference type="Proteomes" id="UP000887568"/>
    </source>
</evidence>
<dbReference type="SUPFAM" id="SSF47473">
    <property type="entry name" value="EF-hand"/>
    <property type="match status" value="1"/>
</dbReference>
<name>A0A914BBH1_PATMI</name>
<keyword evidence="1" id="KW-0106">Calcium</keyword>
<feature type="domain" description="EF-hand" evidence="2">
    <location>
        <begin position="497"/>
        <end position="532"/>
    </location>
</feature>
<organism evidence="3 4">
    <name type="scientific">Patiria miniata</name>
    <name type="common">Bat star</name>
    <name type="synonym">Asterina miniata</name>
    <dbReference type="NCBI Taxonomy" id="46514"/>
    <lineage>
        <taxon>Eukaryota</taxon>
        <taxon>Metazoa</taxon>
        <taxon>Echinodermata</taxon>
        <taxon>Eleutherozoa</taxon>
        <taxon>Asterozoa</taxon>
        <taxon>Asteroidea</taxon>
        <taxon>Valvatacea</taxon>
        <taxon>Valvatida</taxon>
        <taxon>Asterinidae</taxon>
        <taxon>Patiria</taxon>
    </lineage>
</organism>